<gene>
    <name evidence="5" type="primary">PLEST004941</name>
    <name evidence="5" type="ORF">PLESTB_000523700</name>
</gene>
<keyword evidence="1" id="KW-0521">NADP</keyword>
<dbReference type="Gene3D" id="1.10.1040.10">
    <property type="entry name" value="N-(1-d-carboxylethyl)-l-norvaline Dehydrogenase, domain 2"/>
    <property type="match status" value="1"/>
</dbReference>
<feature type="region of interest" description="Disordered" evidence="3">
    <location>
        <begin position="19"/>
        <end position="54"/>
    </location>
</feature>
<dbReference type="GO" id="GO:0005737">
    <property type="term" value="C:cytoplasm"/>
    <property type="evidence" value="ECO:0007669"/>
    <property type="project" value="TreeGrafter"/>
</dbReference>
<reference evidence="5 6" key="1">
    <citation type="journal article" date="2023" name="Commun. Biol.">
        <title>Reorganization of the ancestral sex-determining regions during the evolution of trioecy in Pleodorina starrii.</title>
        <authorList>
            <person name="Takahashi K."/>
            <person name="Suzuki S."/>
            <person name="Kawai-Toyooka H."/>
            <person name="Yamamoto K."/>
            <person name="Hamaji T."/>
            <person name="Ootsuki R."/>
            <person name="Yamaguchi H."/>
            <person name="Kawachi M."/>
            <person name="Higashiyama T."/>
            <person name="Nozaki H."/>
        </authorList>
    </citation>
    <scope>NUCLEOTIDE SEQUENCE [LARGE SCALE GENOMIC DNA]</scope>
    <source>
        <strain evidence="5 6">NIES-4479</strain>
    </source>
</reference>
<keyword evidence="2" id="KW-0560">Oxidoreductase</keyword>
<feature type="region of interest" description="Disordered" evidence="3">
    <location>
        <begin position="125"/>
        <end position="150"/>
    </location>
</feature>
<dbReference type="InterPro" id="IPR050838">
    <property type="entry name" value="Ketopantoate_reductase"/>
</dbReference>
<dbReference type="InterPro" id="IPR013752">
    <property type="entry name" value="KPA_reductase"/>
</dbReference>
<proteinExistence type="predicted"/>
<feature type="region of interest" description="Disordered" evidence="3">
    <location>
        <begin position="70"/>
        <end position="92"/>
    </location>
</feature>
<dbReference type="GO" id="GO:0008677">
    <property type="term" value="F:2-dehydropantoate 2-reductase activity"/>
    <property type="evidence" value="ECO:0007669"/>
    <property type="project" value="TreeGrafter"/>
</dbReference>
<comment type="caution">
    <text evidence="5">The sequence shown here is derived from an EMBL/GenBank/DDBJ whole genome shotgun (WGS) entry which is preliminary data.</text>
</comment>
<dbReference type="Proteomes" id="UP001165080">
    <property type="component" value="Unassembled WGS sequence"/>
</dbReference>
<evidence type="ECO:0000256" key="2">
    <source>
        <dbReference type="ARBA" id="ARBA00023002"/>
    </source>
</evidence>
<keyword evidence="6" id="KW-1185">Reference proteome</keyword>
<dbReference type="AlphaFoldDB" id="A0A9W6BH07"/>
<dbReference type="InterPro" id="IPR013328">
    <property type="entry name" value="6PGD_dom2"/>
</dbReference>
<name>A0A9W6BH07_9CHLO</name>
<accession>A0A9W6BH07</accession>
<dbReference type="PANTHER" id="PTHR43765:SF2">
    <property type="entry name" value="2-DEHYDROPANTOATE 2-REDUCTASE"/>
    <property type="match status" value="1"/>
</dbReference>
<organism evidence="5 6">
    <name type="scientific">Pleodorina starrii</name>
    <dbReference type="NCBI Taxonomy" id="330485"/>
    <lineage>
        <taxon>Eukaryota</taxon>
        <taxon>Viridiplantae</taxon>
        <taxon>Chlorophyta</taxon>
        <taxon>core chlorophytes</taxon>
        <taxon>Chlorophyceae</taxon>
        <taxon>CS clade</taxon>
        <taxon>Chlamydomonadales</taxon>
        <taxon>Volvocaceae</taxon>
        <taxon>Pleodorina</taxon>
    </lineage>
</organism>
<dbReference type="PANTHER" id="PTHR43765">
    <property type="entry name" value="2-DEHYDROPANTOATE 2-REDUCTASE-RELATED"/>
    <property type="match status" value="1"/>
</dbReference>
<evidence type="ECO:0000313" key="6">
    <source>
        <dbReference type="Proteomes" id="UP001165080"/>
    </source>
</evidence>
<feature type="domain" description="Ketopantoate reductase C-terminal" evidence="4">
    <location>
        <begin position="191"/>
        <end position="343"/>
    </location>
</feature>
<dbReference type="GO" id="GO:0050661">
    <property type="term" value="F:NADP binding"/>
    <property type="evidence" value="ECO:0007669"/>
    <property type="project" value="TreeGrafter"/>
</dbReference>
<protein>
    <recommendedName>
        <fullName evidence="4">Ketopantoate reductase C-terminal domain-containing protein</fullName>
    </recommendedName>
</protein>
<dbReference type="InterPro" id="IPR008927">
    <property type="entry name" value="6-PGluconate_DH-like_C_sf"/>
</dbReference>
<evidence type="ECO:0000313" key="5">
    <source>
        <dbReference type="EMBL" id="GLC51635.1"/>
    </source>
</evidence>
<evidence type="ECO:0000259" key="4">
    <source>
        <dbReference type="Pfam" id="PF08546"/>
    </source>
</evidence>
<dbReference type="OrthoDB" id="546147at2759"/>
<sequence length="348" mass="34752">MYENGVLAVADELQWELGSELGLAPTPPQQHDPRGASIDAGPGPRSSDRTDAASRNVRLYVGSVTHGCYRGAPTADEQPDAAAPSSLGPASSPSALGVVHAGLGSITIGPLAPLLAAAAAALHSAGTAAPPGGSPPPHGDVGGPGSSAPSLGTAAAAAVAEGDDAAFLHELAASVPGLAFRTATEPGGLLRELLAKLAANCAINPLTALLGCLNGALAEDPHARRLMGQVCRELTAVFGPAAFLPDSAQQGVLTGPAAAQGEELRQVGTQSFSEAGAERALLEWVLGVATATAGNRSSMLQDVVSGRPTEADYLSGWVLWVAAARGVATPVIATLHGLVKAKEGLREL</sequence>
<dbReference type="Pfam" id="PF08546">
    <property type="entry name" value="ApbA_C"/>
    <property type="match status" value="1"/>
</dbReference>
<evidence type="ECO:0000256" key="1">
    <source>
        <dbReference type="ARBA" id="ARBA00022857"/>
    </source>
</evidence>
<feature type="compositionally biased region" description="Low complexity" evidence="3">
    <location>
        <begin position="81"/>
        <end position="92"/>
    </location>
</feature>
<dbReference type="EMBL" id="BRXU01000004">
    <property type="protein sequence ID" value="GLC51635.1"/>
    <property type="molecule type" value="Genomic_DNA"/>
</dbReference>
<dbReference type="SUPFAM" id="SSF48179">
    <property type="entry name" value="6-phosphogluconate dehydrogenase C-terminal domain-like"/>
    <property type="match status" value="1"/>
</dbReference>
<evidence type="ECO:0000256" key="3">
    <source>
        <dbReference type="SAM" id="MobiDB-lite"/>
    </source>
</evidence>